<dbReference type="Pfam" id="PF16967">
    <property type="entry name" value="TcfC"/>
    <property type="match status" value="1"/>
</dbReference>
<feature type="chain" id="PRO_5003227548" description="Pilus assembly protein E-set like domain-containing protein" evidence="1">
    <location>
        <begin position="21"/>
        <end position="903"/>
    </location>
</feature>
<dbReference type="OrthoDB" id="6187408at2"/>
<dbReference type="Proteomes" id="UP000006228">
    <property type="component" value="Unassembled WGS sequence"/>
</dbReference>
<sequence length="903" mass="100415">MKFTYATLAASLFLTFPASASIPEGFESFFVAQPTNTIVSFDGDEASISTILSFEQYKLDTSGAKQLTEFLKGKVKPTYIDSLVSNLQKGVTYEDACKGLTYEQCVFMPDDIALIYDYSTKRAKVLVHPKGLEEVHTAGRYDDGVSEQNALINSIKLDTSYDSETSTESFVYGESVLGLRYGYLSAEYEISEQSELSNVSYRLDQPGYYLVTDYARDGARQTPSFGLFPSTTLDSETYSIALSTSDSLRLDKADNGRALNAFSPVNGTMRIYKDDRLVLSKNVNSGFTKVPYSSLPRGVYEVAIEIREGSEVVSTYNTQVYNFVSGKTDENVSVTLSYVDREVPTNLEEISKKVGEEAVVEDYYDDALFLESEYTFPMIDATRFGLYALVTDQRGYGIGSGIEYIQDSFSLVGAVKVYDDSSFQLSTGLNWIAFNLSYTQVKHKSFYGSSLSTSRLIHGSADESLLSLNYFARLNAQTYFNAVLSSSSYNGYKYISANSEISYTLANDWEVTVGGGYNRAESEEGFILRSDSNDEFSVTLKLSIPFSRHWGFESSNTFQETNTTSRNEIQYSGDVVDSAAVHVNLEEGEQTDVGAYVADSFKNKYVDLDYRGDIDRESLSTNAFVSNTQVFTPDGIFLTSDPRKSYIVEQPNVLNAGEENSDHIIGTSRLSHNGYSENTVREKAGDYVIGLQPYTQYEHQFMPNSLDYLLAEESLVVADYFSLPGSFGRVKPNLVRVSSNMVKLAEGNNQLVESAKCISETCYDAQEIAPGVYNIKHSGELMLLSNNQSLCSVEVDNSTSRANGHCFPETDPLSEFSMGEEDYIMISVILPTDREIKSNIEATFGSDALFKSMSNDIEVAYIAKSQASQHVVQQFKANNQDLVLSLRNAYEEIINEETEYAQQ</sequence>
<dbReference type="eggNOG" id="COG3188">
    <property type="taxonomic scope" value="Bacteria"/>
</dbReference>
<dbReference type="AlphaFoldDB" id="E8MBQ1"/>
<dbReference type="GeneID" id="95570974"/>
<evidence type="ECO:0000259" key="2">
    <source>
        <dbReference type="Pfam" id="PF16967"/>
    </source>
</evidence>
<dbReference type="RefSeq" id="WP_008080306.1">
    <property type="nucleotide sequence ID" value="NZ_AEVT01000101.1"/>
</dbReference>
<dbReference type="InterPro" id="IPR032636">
    <property type="entry name" value="Pilus_assem_E-set-like_dom"/>
</dbReference>
<organism evidence="3 4">
    <name type="scientific">Vibrio sinaloensis DSM 21326</name>
    <dbReference type="NCBI Taxonomy" id="945550"/>
    <lineage>
        <taxon>Bacteria</taxon>
        <taxon>Pseudomonadati</taxon>
        <taxon>Pseudomonadota</taxon>
        <taxon>Gammaproteobacteria</taxon>
        <taxon>Vibrionales</taxon>
        <taxon>Vibrionaceae</taxon>
        <taxon>Vibrio</taxon>
        <taxon>Vibrio oreintalis group</taxon>
    </lineage>
</organism>
<reference evidence="3 4" key="1">
    <citation type="journal article" date="2012" name="Int. J. Syst. Evol. Microbiol.">
        <title>Vibrio caribbeanicus sp. nov., isolated from the marine sponge Scleritoderma cyanea.</title>
        <authorList>
            <person name="Hoffmann M."/>
            <person name="Monday S.R."/>
            <person name="Allard M.W."/>
            <person name="Strain E.A."/>
            <person name="Whittaker P."/>
            <person name="Naum M."/>
            <person name="McCarthy P.J."/>
            <person name="Lopez J.V."/>
            <person name="Fischer M."/>
            <person name="Brown E.W."/>
        </authorList>
    </citation>
    <scope>NUCLEOTIDE SEQUENCE [LARGE SCALE GENOMIC DNA]</scope>
    <source>
        <strain evidence="4">DSMZ 21326</strain>
    </source>
</reference>
<evidence type="ECO:0000256" key="1">
    <source>
        <dbReference type="SAM" id="SignalP"/>
    </source>
</evidence>
<feature type="signal peptide" evidence="1">
    <location>
        <begin position="1"/>
        <end position="20"/>
    </location>
</feature>
<protein>
    <recommendedName>
        <fullName evidence="2">Pilus assembly protein E-set like domain-containing protein</fullName>
    </recommendedName>
</protein>
<keyword evidence="1" id="KW-0732">Signal</keyword>
<proteinExistence type="predicted"/>
<name>E8MBQ1_PHOS4</name>
<dbReference type="EMBL" id="AEVT01000101">
    <property type="protein sequence ID" value="EGA68558.1"/>
    <property type="molecule type" value="Genomic_DNA"/>
</dbReference>
<evidence type="ECO:0000313" key="4">
    <source>
        <dbReference type="Proteomes" id="UP000006228"/>
    </source>
</evidence>
<feature type="domain" description="Pilus assembly protein E-set like" evidence="2">
    <location>
        <begin position="257"/>
        <end position="322"/>
    </location>
</feature>
<accession>E8MBQ1</accession>
<evidence type="ECO:0000313" key="3">
    <source>
        <dbReference type="EMBL" id="EGA68558.1"/>
    </source>
</evidence>
<gene>
    <name evidence="3" type="ORF">VISI1226_05935</name>
</gene>
<comment type="caution">
    <text evidence="3">The sequence shown here is derived from an EMBL/GenBank/DDBJ whole genome shotgun (WGS) entry which is preliminary data.</text>
</comment>